<reference evidence="3 4" key="1">
    <citation type="submission" date="2016-10" db="EMBL/GenBank/DDBJ databases">
        <authorList>
            <person name="Varghese N."/>
            <person name="Submissions S."/>
        </authorList>
    </citation>
    <scope>NUCLEOTIDE SEQUENCE [LARGE SCALE GENOMIC DNA]</scope>
    <source>
        <strain evidence="4">YIM D21,KCTC 23444,ACCC 10710</strain>
    </source>
</reference>
<dbReference type="OrthoDB" id="9793162at2"/>
<keyword evidence="3" id="KW-0378">Hydrolase</keyword>
<dbReference type="InterPro" id="IPR005135">
    <property type="entry name" value="Endo/exonuclease/phosphatase"/>
</dbReference>
<keyword evidence="1" id="KW-0732">Signal</keyword>
<gene>
    <name evidence="3" type="ORF">SAMN04515678_107217</name>
</gene>
<organism evidence="3 4">
    <name type="scientific">Roseivivax sediminis</name>
    <dbReference type="NCBI Taxonomy" id="936889"/>
    <lineage>
        <taxon>Bacteria</taxon>
        <taxon>Pseudomonadati</taxon>
        <taxon>Pseudomonadota</taxon>
        <taxon>Alphaproteobacteria</taxon>
        <taxon>Rhodobacterales</taxon>
        <taxon>Roseobacteraceae</taxon>
        <taxon>Roseivivax</taxon>
    </lineage>
</organism>
<evidence type="ECO:0000259" key="2">
    <source>
        <dbReference type="Pfam" id="PF03372"/>
    </source>
</evidence>
<keyword evidence="3" id="KW-0255">Endonuclease</keyword>
<dbReference type="GO" id="GO:0004527">
    <property type="term" value="F:exonuclease activity"/>
    <property type="evidence" value="ECO:0007669"/>
    <property type="project" value="UniProtKB-KW"/>
</dbReference>
<dbReference type="SUPFAM" id="SSF56219">
    <property type="entry name" value="DNase I-like"/>
    <property type="match status" value="1"/>
</dbReference>
<dbReference type="Pfam" id="PF03372">
    <property type="entry name" value="Exo_endo_phos"/>
    <property type="match status" value="1"/>
</dbReference>
<name>A0A1I1YUY7_9RHOB</name>
<dbReference type="AlphaFoldDB" id="A0A1I1YUY7"/>
<evidence type="ECO:0000256" key="1">
    <source>
        <dbReference type="SAM" id="SignalP"/>
    </source>
</evidence>
<feature type="domain" description="Endonuclease/exonuclease/phosphatase" evidence="2">
    <location>
        <begin position="68"/>
        <end position="290"/>
    </location>
</feature>
<proteinExistence type="predicted"/>
<evidence type="ECO:0000313" key="3">
    <source>
        <dbReference type="EMBL" id="SFE23122.1"/>
    </source>
</evidence>
<feature type="chain" id="PRO_5009302035" evidence="1">
    <location>
        <begin position="25"/>
        <end position="301"/>
    </location>
</feature>
<dbReference type="EMBL" id="FOMS01000007">
    <property type="protein sequence ID" value="SFE23122.1"/>
    <property type="molecule type" value="Genomic_DNA"/>
</dbReference>
<keyword evidence="3" id="KW-0540">Nuclease</keyword>
<keyword evidence="4" id="KW-1185">Reference proteome</keyword>
<sequence>MKTALRLLALVLALPLILACALHIANSGSGALPPRAEGALRVATHNVHYIRARHETGRWSVGDWQGRAPSLDAAFKAMEADLVAFQEMETFSGGNSDDVNLARSYLLDRNPGYAAAAIGDWRDFPSTQPIFYRTDRLSLRDQGWFFFSETPERIYARSFDGSYPAFASWAEFATTSGRAFRVLNVHFDAASGDNRLKSAELVVRRLAAWPSDIPVLLLGDLNARAGAPTLDILEEAGFDFAPTEGATYHFDRGVNLFGAIDHIASGAGLTRVGGPVVLRRRFAGDWPSDHYPVIADYRLGD</sequence>
<dbReference type="GO" id="GO:0004519">
    <property type="term" value="F:endonuclease activity"/>
    <property type="evidence" value="ECO:0007669"/>
    <property type="project" value="UniProtKB-KW"/>
</dbReference>
<dbReference type="InterPro" id="IPR036691">
    <property type="entry name" value="Endo/exonu/phosph_ase_sf"/>
</dbReference>
<dbReference type="PROSITE" id="PS51257">
    <property type="entry name" value="PROKAR_LIPOPROTEIN"/>
    <property type="match status" value="1"/>
</dbReference>
<dbReference type="RefSeq" id="WP_149756322.1">
    <property type="nucleotide sequence ID" value="NZ_FOMS01000007.1"/>
</dbReference>
<dbReference type="Proteomes" id="UP000325289">
    <property type="component" value="Unassembled WGS sequence"/>
</dbReference>
<protein>
    <submittedName>
        <fullName evidence="3">Metal-dependent hydrolase, endonuclease/exonuclease/phosphatase family</fullName>
    </submittedName>
</protein>
<keyword evidence="3" id="KW-0269">Exonuclease</keyword>
<accession>A0A1I1YUY7</accession>
<evidence type="ECO:0000313" key="4">
    <source>
        <dbReference type="Proteomes" id="UP000325289"/>
    </source>
</evidence>
<dbReference type="Gene3D" id="3.60.10.10">
    <property type="entry name" value="Endonuclease/exonuclease/phosphatase"/>
    <property type="match status" value="1"/>
</dbReference>
<feature type="signal peptide" evidence="1">
    <location>
        <begin position="1"/>
        <end position="24"/>
    </location>
</feature>